<evidence type="ECO:0000259" key="5">
    <source>
        <dbReference type="PROSITE" id="PS50930"/>
    </source>
</evidence>
<proteinExistence type="predicted"/>
<evidence type="ECO:0000256" key="4">
    <source>
        <dbReference type="ARBA" id="ARBA00023163"/>
    </source>
</evidence>
<dbReference type="STRING" id="481719.LASUN_18960"/>
<evidence type="ECO:0000313" key="6">
    <source>
        <dbReference type="EMBL" id="OFA10287.1"/>
    </source>
</evidence>
<reference evidence="6 7" key="1">
    <citation type="submission" date="2016-09" db="EMBL/GenBank/DDBJ databases">
        <title>Genome Sequence of Lactobacillus sunkii Strain CG01.</title>
        <authorList>
            <person name="Poehlein A."/>
            <person name="Gabris C."/>
            <person name="Bengelsdorf F.R."/>
            <person name="Duerre P."/>
            <person name="Daniel R."/>
        </authorList>
    </citation>
    <scope>NUCLEOTIDE SEQUENCE [LARGE SCALE GENOMIC DNA]</scope>
    <source>
        <strain evidence="6 7">CG_D</strain>
    </source>
</reference>
<dbReference type="PANTHER" id="PTHR37299">
    <property type="entry name" value="TRANSCRIPTIONAL REGULATOR-RELATED"/>
    <property type="match status" value="1"/>
</dbReference>
<name>A0A1E7XAY1_9LACO</name>
<accession>A0A1E7XAY1</accession>
<dbReference type="Gene3D" id="2.40.50.1020">
    <property type="entry name" value="LytTr DNA-binding domain"/>
    <property type="match status" value="1"/>
</dbReference>
<keyword evidence="4" id="KW-0804">Transcription</keyword>
<dbReference type="InterPro" id="IPR046947">
    <property type="entry name" value="LytR-like"/>
</dbReference>
<comment type="caution">
    <text evidence="6">The sequence shown here is derived from an EMBL/GenBank/DDBJ whole genome shotgun (WGS) entry which is preliminary data.</text>
</comment>
<gene>
    <name evidence="6" type="ORF">LASUN_18960</name>
</gene>
<dbReference type="Proteomes" id="UP000177010">
    <property type="component" value="Unassembled WGS sequence"/>
</dbReference>
<organism evidence="6 7">
    <name type="scientific">Lentilactobacillus sunkii</name>
    <dbReference type="NCBI Taxonomy" id="481719"/>
    <lineage>
        <taxon>Bacteria</taxon>
        <taxon>Bacillati</taxon>
        <taxon>Bacillota</taxon>
        <taxon>Bacilli</taxon>
        <taxon>Lactobacillales</taxon>
        <taxon>Lactobacillaceae</taxon>
        <taxon>Lentilactobacillus</taxon>
    </lineage>
</organism>
<sequence>MEVMVKIIQGLSPNTVELGVRNKDTQIDKIISFIKGQEVARIVGKKGDRNQYVPLDICVSFYANQKKVYVSTVDQATFTVNNRLYELADNLPRNFVRISNTEIINLNFVSEFQLSKSGIILIYFKNGTQTSSSRRYLKQVKERLI</sequence>
<dbReference type="GO" id="GO:0000156">
    <property type="term" value="F:phosphorelay response regulator activity"/>
    <property type="evidence" value="ECO:0007669"/>
    <property type="project" value="InterPro"/>
</dbReference>
<feature type="domain" description="HTH LytTR-type" evidence="5">
    <location>
        <begin position="42"/>
        <end position="145"/>
    </location>
</feature>
<dbReference type="PROSITE" id="PS50930">
    <property type="entry name" value="HTH_LYTTR"/>
    <property type="match status" value="1"/>
</dbReference>
<dbReference type="Pfam" id="PF04397">
    <property type="entry name" value="LytTR"/>
    <property type="match status" value="1"/>
</dbReference>
<evidence type="ECO:0000256" key="3">
    <source>
        <dbReference type="ARBA" id="ARBA00023125"/>
    </source>
</evidence>
<dbReference type="AlphaFoldDB" id="A0A1E7XAY1"/>
<keyword evidence="2" id="KW-0805">Transcription regulation</keyword>
<protein>
    <submittedName>
        <fullName evidence="6">Putative HTH-type transcriptional regulator</fullName>
    </submittedName>
</protein>
<keyword evidence="1" id="KW-0963">Cytoplasm</keyword>
<dbReference type="RefSeq" id="WP_070368236.1">
    <property type="nucleotide sequence ID" value="NZ_JAZHVW010000005.1"/>
</dbReference>
<dbReference type="PANTHER" id="PTHR37299:SF2">
    <property type="entry name" value="HTH LYTTR-TYPE DOMAIN-CONTAINING PROTEIN"/>
    <property type="match status" value="1"/>
</dbReference>
<dbReference type="GO" id="GO:0003677">
    <property type="term" value="F:DNA binding"/>
    <property type="evidence" value="ECO:0007669"/>
    <property type="project" value="UniProtKB-KW"/>
</dbReference>
<dbReference type="InterPro" id="IPR007492">
    <property type="entry name" value="LytTR_DNA-bd_dom"/>
</dbReference>
<evidence type="ECO:0000256" key="2">
    <source>
        <dbReference type="ARBA" id="ARBA00023015"/>
    </source>
</evidence>
<keyword evidence="3" id="KW-0238">DNA-binding</keyword>
<dbReference type="SMART" id="SM00850">
    <property type="entry name" value="LytTR"/>
    <property type="match status" value="1"/>
</dbReference>
<dbReference type="EMBL" id="MIQE01000020">
    <property type="protein sequence ID" value="OFA10287.1"/>
    <property type="molecule type" value="Genomic_DNA"/>
</dbReference>
<evidence type="ECO:0000313" key="7">
    <source>
        <dbReference type="Proteomes" id="UP000177010"/>
    </source>
</evidence>
<evidence type="ECO:0000256" key="1">
    <source>
        <dbReference type="ARBA" id="ARBA00022490"/>
    </source>
</evidence>